<evidence type="ECO:0000256" key="1">
    <source>
        <dbReference type="SAM" id="MobiDB-lite"/>
    </source>
</evidence>
<dbReference type="PANTHER" id="PTHR34404">
    <property type="entry name" value="REGULATORY PROTEIN, FMDB FAMILY"/>
    <property type="match status" value="1"/>
</dbReference>
<dbReference type="KEGG" id="kpf:IX53_09655"/>
<organism evidence="3 4">
    <name type="scientific">Kosmotoga pacifica</name>
    <dbReference type="NCBI Taxonomy" id="1330330"/>
    <lineage>
        <taxon>Bacteria</taxon>
        <taxon>Thermotogati</taxon>
        <taxon>Thermotogota</taxon>
        <taxon>Thermotogae</taxon>
        <taxon>Kosmotogales</taxon>
        <taxon>Kosmotogaceae</taxon>
        <taxon>Kosmotoga</taxon>
    </lineage>
</organism>
<dbReference type="NCBIfam" id="TIGR02605">
    <property type="entry name" value="CxxC_CxxC_SSSS"/>
    <property type="match status" value="1"/>
</dbReference>
<feature type="region of interest" description="Disordered" evidence="1">
    <location>
        <begin position="51"/>
        <end position="70"/>
    </location>
</feature>
<proteinExistence type="predicted"/>
<keyword evidence="4" id="KW-1185">Reference proteome</keyword>
<evidence type="ECO:0000313" key="3">
    <source>
        <dbReference type="EMBL" id="AKI98048.1"/>
    </source>
</evidence>
<gene>
    <name evidence="3" type="ORF">IX53_09655</name>
</gene>
<dbReference type="OrthoDB" id="9813321at2"/>
<dbReference type="RefSeq" id="WP_047755183.1">
    <property type="nucleotide sequence ID" value="NZ_CAJUHA010000001.1"/>
</dbReference>
<name>A0A0G2ZH10_9BACT</name>
<reference evidence="3 4" key="1">
    <citation type="submission" date="2015-04" db="EMBL/GenBank/DDBJ databases">
        <title>Complete Genome Sequence of Kosmotoga pacifica SLHLJ1.</title>
        <authorList>
            <person name="Jiang L.J."/>
            <person name="Shao Z.Z."/>
            <person name="Jebbar M."/>
        </authorList>
    </citation>
    <scope>NUCLEOTIDE SEQUENCE [LARGE SCALE GENOMIC DNA]</scope>
    <source>
        <strain evidence="3 4">SLHLJ1</strain>
    </source>
</reference>
<dbReference type="InterPro" id="IPR013429">
    <property type="entry name" value="Regulatory_FmdB_Zinc_ribbon"/>
</dbReference>
<dbReference type="SMART" id="SM00834">
    <property type="entry name" value="CxxC_CXXC_SSSS"/>
    <property type="match status" value="1"/>
</dbReference>
<dbReference type="STRING" id="1330330.IX53_09655"/>
<evidence type="ECO:0000313" key="4">
    <source>
        <dbReference type="Proteomes" id="UP000035159"/>
    </source>
</evidence>
<dbReference type="PATRIC" id="fig|1330330.3.peg.1967"/>
<dbReference type="PANTHER" id="PTHR34404:SF2">
    <property type="entry name" value="CONSERVED SERINE RICH PROTEIN"/>
    <property type="match status" value="1"/>
</dbReference>
<accession>A0A0G2ZH10</accession>
<feature type="domain" description="Putative regulatory protein FmdB zinc ribbon" evidence="2">
    <location>
        <begin position="1"/>
        <end position="41"/>
    </location>
</feature>
<sequence>MPRYRYICETCGEEIEIFQKISDKPLTSCPSCGGSVRKAITNVGVIFKGSGFYSTDSKSSTKKSESSSET</sequence>
<dbReference type="AlphaFoldDB" id="A0A0G2ZH10"/>
<dbReference type="Proteomes" id="UP000035159">
    <property type="component" value="Chromosome"/>
</dbReference>
<evidence type="ECO:0000259" key="2">
    <source>
        <dbReference type="SMART" id="SM00834"/>
    </source>
</evidence>
<dbReference type="Pfam" id="PF09723">
    <property type="entry name" value="Zn_ribbon_8"/>
    <property type="match status" value="1"/>
</dbReference>
<dbReference type="EMBL" id="CP011232">
    <property type="protein sequence ID" value="AKI98048.1"/>
    <property type="molecule type" value="Genomic_DNA"/>
</dbReference>
<protein>
    <submittedName>
        <fullName evidence="3">FmdB family transcriptional regulator</fullName>
    </submittedName>
</protein>